<dbReference type="AlphaFoldDB" id="A0A7S5DS08"/>
<feature type="region of interest" description="Disordered" evidence="1">
    <location>
        <begin position="126"/>
        <end position="146"/>
    </location>
</feature>
<sequence length="566" mass="63408">MAKAEASVEELVGMVERGELRLPEMQRQYVWQSPRVRDLMDSLYRGYPSGAILLWETDEAVPLQDMAVTQAANPYAATRLLLDGQQRLTSLSAVIRGQPVKVRGRVKPIELLFNLDHPERQEVVTEVDEEADDEATETDEADSTEDELQRRFERMTFVVATSKLAALPQWVKVSDVFKSDSDTAFLKGAGITGFDDPRYEKFSSRLAKLRSIRKYVYRMDVLERTLSYEEVTEIFVRVNSLGAKLRSSDLALAQITARWRHSLEIFQKFQAECAKLGFDLDLGIHLKTLVAFATGQSRFLTVGSLSLEKLQAGWMEATEGMRFAINFLKSNVGIDSPALLSSPFLMVVVAYFGHTKGYALTPDESDRLRQWALLANTKGRFSRGSSETILDQDLSIIAKGGAADALIDRVRLQFGRLNVTPDDLEGRDQRSSLFKTMFLAFRAGGAKDWISNLHISLDHSGAQHRLQFHHFFPKALLTKNGVSSREADDIANLTFIGGRTNRKISDKSPAVYLADFLAKQGDGLLALQGIPHDPALLDVESYRAFLTERRRLLSAMLNEFLSVGES</sequence>
<dbReference type="Pfam" id="PF03235">
    <property type="entry name" value="GmrSD_N"/>
    <property type="match status" value="1"/>
</dbReference>
<organism evidence="3">
    <name type="scientific">Rhizobium rhizogenes</name>
    <name type="common">Agrobacterium rhizogenes</name>
    <dbReference type="NCBI Taxonomy" id="359"/>
    <lineage>
        <taxon>Bacteria</taxon>
        <taxon>Pseudomonadati</taxon>
        <taxon>Pseudomonadota</taxon>
        <taxon>Alphaproteobacteria</taxon>
        <taxon>Hyphomicrobiales</taxon>
        <taxon>Rhizobiaceae</taxon>
        <taxon>Rhizobium/Agrobacterium group</taxon>
        <taxon>Rhizobium</taxon>
    </lineage>
</organism>
<dbReference type="PANTHER" id="PTHR37292">
    <property type="entry name" value="VNG6097C"/>
    <property type="match status" value="1"/>
</dbReference>
<dbReference type="RefSeq" id="WP_174040790.1">
    <property type="nucleotide sequence ID" value="NZ_JAAMCQ010000020.1"/>
</dbReference>
<proteinExistence type="predicted"/>
<keyword evidence="3" id="KW-0614">Plasmid</keyword>
<reference evidence="3" key="1">
    <citation type="submission" date="2018-12" db="EMBL/GenBank/DDBJ databases">
        <title>Three Rhizobium rhizogenes strains isolated from the same crown gall tumor carry diverse plasmids.</title>
        <authorList>
            <person name="Pulawska J."/>
            <person name="Kuzmanovic N."/>
        </authorList>
    </citation>
    <scope>NUCLEOTIDE SEQUENCE</scope>
    <source>
        <strain evidence="3">Colt5.8</strain>
        <plasmid evidence="3">pColt5.8b</plasmid>
    </source>
</reference>
<geneLocation type="plasmid" evidence="3">
    <name>pColt5.8b</name>
</geneLocation>
<feature type="domain" description="GmrSD restriction endonucleases N-terminal" evidence="2">
    <location>
        <begin position="8"/>
        <end position="255"/>
    </location>
</feature>
<gene>
    <name evidence="3" type="ORF">pC5.8b_450</name>
</gene>
<evidence type="ECO:0000313" key="3">
    <source>
        <dbReference type="EMBL" id="QCL09940.1"/>
    </source>
</evidence>
<name>A0A7S5DS08_RHIRH</name>
<accession>A0A7S5DS08</accession>
<dbReference type="InterPro" id="IPR004919">
    <property type="entry name" value="GmrSD_N"/>
</dbReference>
<dbReference type="PANTHER" id="PTHR37292:SF2">
    <property type="entry name" value="DUF262 DOMAIN-CONTAINING PROTEIN"/>
    <property type="match status" value="1"/>
</dbReference>
<dbReference type="EMBL" id="MK318972">
    <property type="protein sequence ID" value="QCL09940.1"/>
    <property type="molecule type" value="Genomic_DNA"/>
</dbReference>
<evidence type="ECO:0000256" key="1">
    <source>
        <dbReference type="SAM" id="MobiDB-lite"/>
    </source>
</evidence>
<protein>
    <recommendedName>
        <fullName evidence="2">GmrSD restriction endonucleases N-terminal domain-containing protein</fullName>
    </recommendedName>
</protein>
<evidence type="ECO:0000259" key="2">
    <source>
        <dbReference type="Pfam" id="PF03235"/>
    </source>
</evidence>